<dbReference type="EMBL" id="FRXO01000004">
    <property type="protein sequence ID" value="SHO65483.1"/>
    <property type="molecule type" value="Genomic_DNA"/>
</dbReference>
<organism evidence="1 2">
    <name type="scientific">Pseudoxanthobacter soli DSM 19599</name>
    <dbReference type="NCBI Taxonomy" id="1123029"/>
    <lineage>
        <taxon>Bacteria</taxon>
        <taxon>Pseudomonadati</taxon>
        <taxon>Pseudomonadota</taxon>
        <taxon>Alphaproteobacteria</taxon>
        <taxon>Hyphomicrobiales</taxon>
        <taxon>Segnochrobactraceae</taxon>
        <taxon>Pseudoxanthobacter</taxon>
    </lineage>
</organism>
<dbReference type="STRING" id="1123029.SAMN02745172_02128"/>
<protein>
    <submittedName>
        <fullName evidence="1">Uncharacterized protein</fullName>
    </submittedName>
</protein>
<gene>
    <name evidence="1" type="ORF">SAMN02745172_02128</name>
</gene>
<keyword evidence="2" id="KW-1185">Reference proteome</keyword>
<accession>A0A1M7ZKQ1</accession>
<dbReference type="Proteomes" id="UP000186406">
    <property type="component" value="Unassembled WGS sequence"/>
</dbReference>
<evidence type="ECO:0000313" key="1">
    <source>
        <dbReference type="EMBL" id="SHO65483.1"/>
    </source>
</evidence>
<proteinExistence type="predicted"/>
<dbReference type="AlphaFoldDB" id="A0A1M7ZKQ1"/>
<reference evidence="1 2" key="1">
    <citation type="submission" date="2016-12" db="EMBL/GenBank/DDBJ databases">
        <authorList>
            <person name="Song W.-J."/>
            <person name="Kurnit D.M."/>
        </authorList>
    </citation>
    <scope>NUCLEOTIDE SEQUENCE [LARGE SCALE GENOMIC DNA]</scope>
    <source>
        <strain evidence="1 2">DSM 19599</strain>
    </source>
</reference>
<sequence length="164" mass="17867">MVSLRHDEASRRYVIAAQPAFEAAQEAATRLAGLLITAELGRSRHLLDLPSREAAHARLAEAREHHARLVPSGLALHFHHHLSRAIDRLEAAFAAADAERAGRFGAPDPLPPLRAAWADMEAASRALPGFETIDFKRSCCAMHRQEPTTTDLGGTHVGLFDLDS</sequence>
<name>A0A1M7ZKQ1_9HYPH</name>
<evidence type="ECO:0000313" key="2">
    <source>
        <dbReference type="Proteomes" id="UP000186406"/>
    </source>
</evidence>